<dbReference type="Gene3D" id="2.30.110.10">
    <property type="entry name" value="Electron Transport, Fmn-binding Protein, Chain A"/>
    <property type="match status" value="1"/>
</dbReference>
<dbReference type="RefSeq" id="WP_276303012.1">
    <property type="nucleotide sequence ID" value="NZ_CP119992.1"/>
</dbReference>
<keyword evidence="1 3" id="KW-0560">Oxidoreductase</keyword>
<name>A0ABD6ABF8_9EURY</name>
<keyword evidence="4" id="KW-1185">Reference proteome</keyword>
<organism evidence="3 4">
    <name type="scientific">Halomarina halobia</name>
    <dbReference type="NCBI Taxonomy" id="3033386"/>
    <lineage>
        <taxon>Archaea</taxon>
        <taxon>Methanobacteriati</taxon>
        <taxon>Methanobacteriota</taxon>
        <taxon>Stenosarchaea group</taxon>
        <taxon>Halobacteria</taxon>
        <taxon>Halobacteriales</taxon>
        <taxon>Natronomonadaceae</taxon>
        <taxon>Halomarina</taxon>
    </lineage>
</organism>
<proteinExistence type="predicted"/>
<dbReference type="Pfam" id="PF01243">
    <property type="entry name" value="PNPOx_N"/>
    <property type="match status" value="1"/>
</dbReference>
<comment type="caution">
    <text evidence="3">The sequence shown here is derived from an EMBL/GenBank/DDBJ whole genome shotgun (WGS) entry which is preliminary data.</text>
</comment>
<dbReference type="Proteomes" id="UP001596547">
    <property type="component" value="Unassembled WGS sequence"/>
</dbReference>
<dbReference type="InterPro" id="IPR019920">
    <property type="entry name" value="F420-binding_dom_put"/>
</dbReference>
<evidence type="ECO:0000256" key="1">
    <source>
        <dbReference type="ARBA" id="ARBA00023002"/>
    </source>
</evidence>
<accession>A0ABD6ABF8</accession>
<dbReference type="GO" id="GO:0016491">
    <property type="term" value="F:oxidoreductase activity"/>
    <property type="evidence" value="ECO:0007669"/>
    <property type="project" value="UniProtKB-KW"/>
</dbReference>
<protein>
    <submittedName>
        <fullName evidence="3">PPOX class F420-dependent oxidoreductase</fullName>
        <ecNumber evidence="3">1.-.-.-</ecNumber>
    </submittedName>
</protein>
<dbReference type="PANTHER" id="PTHR35176:SF6">
    <property type="entry name" value="HEME OXYGENASE HI_0854-RELATED"/>
    <property type="match status" value="1"/>
</dbReference>
<feature type="domain" description="Pyridoxamine 5'-phosphate oxidase N-terminal" evidence="2">
    <location>
        <begin position="4"/>
        <end position="130"/>
    </location>
</feature>
<dbReference type="EC" id="1.-.-.-" evidence="3"/>
<evidence type="ECO:0000259" key="2">
    <source>
        <dbReference type="Pfam" id="PF01243"/>
    </source>
</evidence>
<evidence type="ECO:0000313" key="3">
    <source>
        <dbReference type="EMBL" id="MFC7317747.1"/>
    </source>
</evidence>
<dbReference type="PANTHER" id="PTHR35176">
    <property type="entry name" value="HEME OXYGENASE HI_0854-RELATED"/>
    <property type="match status" value="1"/>
</dbReference>
<dbReference type="SUPFAM" id="SSF50475">
    <property type="entry name" value="FMN-binding split barrel"/>
    <property type="match status" value="1"/>
</dbReference>
<dbReference type="GeneID" id="79315570"/>
<dbReference type="NCBIfam" id="TIGR03618">
    <property type="entry name" value="Rv1155_F420"/>
    <property type="match status" value="1"/>
</dbReference>
<sequence>MAIPQEFHDLFEKRTFAHVATVMPDGTPQVTPVWVDYDADAEELLVNTARGRLKERNVSRDPKVGVSLVDPDDPYRFVSVRGRVTDLQEERADEHINELAKRYMGVDEYPNRDAESGARVIVRISTDHVATA</sequence>
<reference evidence="3 4" key="1">
    <citation type="journal article" date="2019" name="Int. J. Syst. Evol. Microbiol.">
        <title>The Global Catalogue of Microorganisms (GCM) 10K type strain sequencing project: providing services to taxonomists for standard genome sequencing and annotation.</title>
        <authorList>
            <consortium name="The Broad Institute Genomics Platform"/>
            <consortium name="The Broad Institute Genome Sequencing Center for Infectious Disease"/>
            <person name="Wu L."/>
            <person name="Ma J."/>
        </authorList>
    </citation>
    <scope>NUCLEOTIDE SEQUENCE [LARGE SCALE GENOMIC DNA]</scope>
    <source>
        <strain evidence="3 4">PSR21</strain>
    </source>
</reference>
<dbReference type="InterPro" id="IPR011576">
    <property type="entry name" value="Pyridox_Oxase_N"/>
</dbReference>
<evidence type="ECO:0000313" key="4">
    <source>
        <dbReference type="Proteomes" id="UP001596547"/>
    </source>
</evidence>
<gene>
    <name evidence="3" type="ORF">ACFQPE_13260</name>
</gene>
<dbReference type="EMBL" id="JBHTBF010000002">
    <property type="protein sequence ID" value="MFC7317747.1"/>
    <property type="molecule type" value="Genomic_DNA"/>
</dbReference>
<dbReference type="AlphaFoldDB" id="A0ABD6ABF8"/>
<dbReference type="InterPro" id="IPR052019">
    <property type="entry name" value="F420H2_bilvrd_red/Heme_oxyg"/>
</dbReference>
<dbReference type="InterPro" id="IPR012349">
    <property type="entry name" value="Split_barrel_FMN-bd"/>
</dbReference>